<reference evidence="5 6" key="1">
    <citation type="submission" date="2018-07" db="EMBL/GenBank/DDBJ databases">
        <title>Anaerosacharophilus polymeroproducens gen. nov. sp. nov., an anaerobic bacterium isolated from salt field.</title>
        <authorList>
            <person name="Kim W."/>
            <person name="Yang S.-H."/>
            <person name="Oh J."/>
            <person name="Lee J.-H."/>
            <person name="Kwon K.K."/>
        </authorList>
    </citation>
    <scope>NUCLEOTIDE SEQUENCE [LARGE SCALE GENOMIC DNA]</scope>
    <source>
        <strain evidence="5 6">MCWD5</strain>
    </source>
</reference>
<dbReference type="SMART" id="SM00354">
    <property type="entry name" value="HTH_LACI"/>
    <property type="match status" value="1"/>
</dbReference>
<evidence type="ECO:0000256" key="1">
    <source>
        <dbReference type="ARBA" id="ARBA00023015"/>
    </source>
</evidence>
<keyword evidence="6" id="KW-1185">Reference proteome</keyword>
<sequence>MEVIHMKSKNIKDIAKLAGVSYASVSRALNNKPGISEETRKRIFQICKQEGYRINTTLKNSSENQNRMIGLIIPDIKNPFYSELAANIDKYSHQHGFTILLCSSSSNDQKIEDLCKMLITSNVSGIIIATSHDSSYPHFNYSPCPIVYIGDNDGTAQGNFVSTDNYYGGYQGLRYLYQLGHKEIIYFGWHENSIAHLNRLHGYQAAAADCNISERRFDSTFPYSSIENGYLLAKKLFNTEENFTAIFAASDTLALGVMQAAEECGLHIPNDFSLLGFDNISYSNLPKINLTTIEQQKKNIAETAVDLIMKNSKNQEEPKNHTHQTFRPELIERFSCRILT</sequence>
<dbReference type="InterPro" id="IPR000843">
    <property type="entry name" value="HTH_LacI"/>
</dbReference>
<gene>
    <name evidence="5" type="ORF">DWV06_08695</name>
</gene>
<dbReference type="PANTHER" id="PTHR30146">
    <property type="entry name" value="LACI-RELATED TRANSCRIPTIONAL REPRESSOR"/>
    <property type="match status" value="1"/>
</dbReference>
<dbReference type="PANTHER" id="PTHR30146:SF109">
    <property type="entry name" value="HTH-TYPE TRANSCRIPTIONAL REGULATOR GALS"/>
    <property type="match status" value="1"/>
</dbReference>
<dbReference type="Pfam" id="PF00356">
    <property type="entry name" value="LacI"/>
    <property type="match status" value="1"/>
</dbReference>
<dbReference type="InterPro" id="IPR028082">
    <property type="entry name" value="Peripla_BP_I"/>
</dbReference>
<dbReference type="EMBL" id="QRCT01000020">
    <property type="protein sequence ID" value="RDU23651.1"/>
    <property type="molecule type" value="Genomic_DNA"/>
</dbReference>
<keyword evidence="2" id="KW-0238">DNA-binding</keyword>
<keyword evidence="3" id="KW-0804">Transcription</keyword>
<feature type="domain" description="HTH lacI-type" evidence="4">
    <location>
        <begin position="9"/>
        <end position="63"/>
    </location>
</feature>
<evidence type="ECO:0000313" key="6">
    <source>
        <dbReference type="Proteomes" id="UP000255036"/>
    </source>
</evidence>
<proteinExistence type="predicted"/>
<dbReference type="SUPFAM" id="SSF53822">
    <property type="entry name" value="Periplasmic binding protein-like I"/>
    <property type="match status" value="1"/>
</dbReference>
<evidence type="ECO:0000259" key="4">
    <source>
        <dbReference type="PROSITE" id="PS50932"/>
    </source>
</evidence>
<dbReference type="GO" id="GO:0000976">
    <property type="term" value="F:transcription cis-regulatory region binding"/>
    <property type="evidence" value="ECO:0007669"/>
    <property type="project" value="TreeGrafter"/>
</dbReference>
<dbReference type="InterPro" id="IPR010982">
    <property type="entry name" value="Lambda_DNA-bd_dom_sf"/>
</dbReference>
<keyword evidence="1" id="KW-0805">Transcription regulation</keyword>
<protein>
    <submittedName>
        <fullName evidence="5">LacI family transcriptional regulator</fullName>
    </submittedName>
</protein>
<dbReference type="CDD" id="cd01392">
    <property type="entry name" value="HTH_LacI"/>
    <property type="match status" value="1"/>
</dbReference>
<dbReference type="PROSITE" id="PS00356">
    <property type="entry name" value="HTH_LACI_1"/>
    <property type="match status" value="1"/>
</dbReference>
<comment type="caution">
    <text evidence="5">The sequence shown here is derived from an EMBL/GenBank/DDBJ whole genome shotgun (WGS) entry which is preliminary data.</text>
</comment>
<dbReference type="Gene3D" id="3.40.50.2300">
    <property type="match status" value="2"/>
</dbReference>
<dbReference type="Gene3D" id="1.10.260.40">
    <property type="entry name" value="lambda repressor-like DNA-binding domains"/>
    <property type="match status" value="1"/>
</dbReference>
<dbReference type="CDD" id="cd06267">
    <property type="entry name" value="PBP1_LacI_sugar_binding-like"/>
    <property type="match status" value="1"/>
</dbReference>
<evidence type="ECO:0000313" key="5">
    <source>
        <dbReference type="EMBL" id="RDU23651.1"/>
    </source>
</evidence>
<dbReference type="GO" id="GO:0003700">
    <property type="term" value="F:DNA-binding transcription factor activity"/>
    <property type="evidence" value="ECO:0007669"/>
    <property type="project" value="TreeGrafter"/>
</dbReference>
<evidence type="ECO:0000256" key="3">
    <source>
        <dbReference type="ARBA" id="ARBA00023163"/>
    </source>
</evidence>
<accession>A0A371AVT8</accession>
<dbReference type="Pfam" id="PF00532">
    <property type="entry name" value="Peripla_BP_1"/>
    <property type="match status" value="1"/>
</dbReference>
<dbReference type="AlphaFoldDB" id="A0A371AVT8"/>
<evidence type="ECO:0000256" key="2">
    <source>
        <dbReference type="ARBA" id="ARBA00023125"/>
    </source>
</evidence>
<organism evidence="5 6">
    <name type="scientific">Anaerosacchariphilus polymeriproducens</name>
    <dbReference type="NCBI Taxonomy" id="1812858"/>
    <lineage>
        <taxon>Bacteria</taxon>
        <taxon>Bacillati</taxon>
        <taxon>Bacillota</taxon>
        <taxon>Clostridia</taxon>
        <taxon>Lachnospirales</taxon>
        <taxon>Lachnospiraceae</taxon>
        <taxon>Anaerosacchariphilus</taxon>
    </lineage>
</organism>
<name>A0A371AVT8_9FIRM</name>
<dbReference type="PROSITE" id="PS50932">
    <property type="entry name" value="HTH_LACI_2"/>
    <property type="match status" value="1"/>
</dbReference>
<dbReference type="SUPFAM" id="SSF47413">
    <property type="entry name" value="lambda repressor-like DNA-binding domains"/>
    <property type="match status" value="1"/>
</dbReference>
<dbReference type="Proteomes" id="UP000255036">
    <property type="component" value="Unassembled WGS sequence"/>
</dbReference>
<dbReference type="InterPro" id="IPR001761">
    <property type="entry name" value="Peripla_BP/Lac1_sug-bd_dom"/>
</dbReference>